<name>A0A9W9F6Q4_9EURO</name>
<feature type="region of interest" description="Disordered" evidence="1">
    <location>
        <begin position="1"/>
        <end position="27"/>
    </location>
</feature>
<gene>
    <name evidence="2" type="ORF">N7456_010489</name>
</gene>
<reference evidence="2" key="1">
    <citation type="submission" date="2022-11" db="EMBL/GenBank/DDBJ databases">
        <authorList>
            <person name="Petersen C."/>
        </authorList>
    </citation>
    <scope>NUCLEOTIDE SEQUENCE</scope>
    <source>
        <strain evidence="2">IBT 30069</strain>
    </source>
</reference>
<evidence type="ECO:0000313" key="3">
    <source>
        <dbReference type="Proteomes" id="UP001149165"/>
    </source>
</evidence>
<sequence length="481" mass="53873">MALPPTNQPTLPPQHPPQSPEESESHVAWASAFEQLSHNLEHSFRMLRREDCTCNFAFGELGTQLGPWEIMIRDSMSRFTNGDARSGPVAIQQNTESTGASPPNWMQTLARIHGGNFELSEGDDLADYYHGSVKGFLVKLSKPQWDALSPFLARKVFPTILKAVREEEIEALSQERDVVQEHRRQVLAWLDLYIKEVEAKCMKLNGTPEQGKKVPACADQSMPDLSSEKSDIRTVIDNGISADASCGVLSQGTLFQSLVNVQPSRQLSTEHLCHTPESMQGQTTQTAMDSVLSTEDSDMSCLQETPTEALPCEPNTLSATQNLPFHGHHLQRQIPSPSATDQSSVSSTGALHDAITFAVPALPLRRVQRLSTPCSNRKSPLKRQGEELDHGIAFLKNSRNRGLRWGEIRLLWRERFGVWRNVPVLKNFHRREAMRERLNAIRVRSDATRMTSDNGSGYMIFKIPKTKLSEMEAENRLPVMT</sequence>
<dbReference type="AlphaFoldDB" id="A0A9W9F6Q4"/>
<accession>A0A9W9F6Q4</accession>
<evidence type="ECO:0000256" key="1">
    <source>
        <dbReference type="SAM" id="MobiDB-lite"/>
    </source>
</evidence>
<dbReference type="EMBL" id="JAPQKH010000006">
    <property type="protein sequence ID" value="KAJ5094628.1"/>
    <property type="molecule type" value="Genomic_DNA"/>
</dbReference>
<feature type="compositionally biased region" description="Pro residues" evidence="1">
    <location>
        <begin position="1"/>
        <end position="19"/>
    </location>
</feature>
<keyword evidence="3" id="KW-1185">Reference proteome</keyword>
<proteinExistence type="predicted"/>
<evidence type="ECO:0000313" key="2">
    <source>
        <dbReference type="EMBL" id="KAJ5094628.1"/>
    </source>
</evidence>
<protein>
    <submittedName>
        <fullName evidence="2">Uncharacterized protein</fullName>
    </submittedName>
</protein>
<organism evidence="2 3">
    <name type="scientific">Penicillium angulare</name>
    <dbReference type="NCBI Taxonomy" id="116970"/>
    <lineage>
        <taxon>Eukaryota</taxon>
        <taxon>Fungi</taxon>
        <taxon>Dikarya</taxon>
        <taxon>Ascomycota</taxon>
        <taxon>Pezizomycotina</taxon>
        <taxon>Eurotiomycetes</taxon>
        <taxon>Eurotiomycetidae</taxon>
        <taxon>Eurotiales</taxon>
        <taxon>Aspergillaceae</taxon>
        <taxon>Penicillium</taxon>
    </lineage>
</organism>
<reference evidence="2" key="2">
    <citation type="journal article" date="2023" name="IMA Fungus">
        <title>Comparative genomic study of the Penicillium genus elucidates a diverse pangenome and 15 lateral gene transfer events.</title>
        <authorList>
            <person name="Petersen C."/>
            <person name="Sorensen T."/>
            <person name="Nielsen M.R."/>
            <person name="Sondergaard T.E."/>
            <person name="Sorensen J.L."/>
            <person name="Fitzpatrick D.A."/>
            <person name="Frisvad J.C."/>
            <person name="Nielsen K.L."/>
        </authorList>
    </citation>
    <scope>NUCLEOTIDE SEQUENCE</scope>
    <source>
        <strain evidence="2">IBT 30069</strain>
    </source>
</reference>
<comment type="caution">
    <text evidence="2">The sequence shown here is derived from an EMBL/GenBank/DDBJ whole genome shotgun (WGS) entry which is preliminary data.</text>
</comment>
<dbReference type="OrthoDB" id="10511136at2759"/>
<dbReference type="Proteomes" id="UP001149165">
    <property type="component" value="Unassembled WGS sequence"/>
</dbReference>